<accession>A0ABU1GWF7</accession>
<evidence type="ECO:0008006" key="3">
    <source>
        <dbReference type="Google" id="ProtNLM"/>
    </source>
</evidence>
<comment type="caution">
    <text evidence="1">The sequence shown here is derived from an EMBL/GenBank/DDBJ whole genome shotgun (WGS) entry which is preliminary data.</text>
</comment>
<evidence type="ECO:0000313" key="1">
    <source>
        <dbReference type="EMBL" id="MDR5896343.1"/>
    </source>
</evidence>
<reference evidence="1 2" key="1">
    <citation type="submission" date="2023-04" db="EMBL/GenBank/DDBJ databases">
        <title>A long-awaited taxogenomic arrangement of the family Halomonadaceae.</title>
        <authorList>
            <person name="De La Haba R."/>
            <person name="Chuvochina M."/>
            <person name="Wittouck S."/>
            <person name="Arahal D.R."/>
            <person name="Sanchez-Porro C."/>
            <person name="Hugenholtz P."/>
            <person name="Ventosa A."/>
        </authorList>
    </citation>
    <scope>NUCLEOTIDE SEQUENCE [LARGE SCALE GENOMIC DNA]</scope>
    <source>
        <strain evidence="1 2">DSM 22428</strain>
    </source>
</reference>
<keyword evidence="2" id="KW-1185">Reference proteome</keyword>
<evidence type="ECO:0000313" key="2">
    <source>
        <dbReference type="Proteomes" id="UP001269375"/>
    </source>
</evidence>
<gene>
    <name evidence="1" type="ORF">QC825_09695</name>
</gene>
<protein>
    <recommendedName>
        <fullName evidence="3">DUF1127 domain-containing protein</fullName>
    </recommendedName>
</protein>
<organism evidence="1 2">
    <name type="scientific">Larsenimonas suaedae</name>
    <dbReference type="NCBI Taxonomy" id="1851019"/>
    <lineage>
        <taxon>Bacteria</taxon>
        <taxon>Pseudomonadati</taxon>
        <taxon>Pseudomonadota</taxon>
        <taxon>Gammaproteobacteria</taxon>
        <taxon>Oceanospirillales</taxon>
        <taxon>Halomonadaceae</taxon>
        <taxon>Larsenimonas</taxon>
    </lineage>
</organism>
<dbReference type="Proteomes" id="UP001269375">
    <property type="component" value="Unassembled WGS sequence"/>
</dbReference>
<proteinExistence type="predicted"/>
<dbReference type="EMBL" id="JARWAO010000004">
    <property type="protein sequence ID" value="MDR5896343.1"/>
    <property type="molecule type" value="Genomic_DNA"/>
</dbReference>
<dbReference type="RefSeq" id="WP_251594933.1">
    <property type="nucleotide sequence ID" value="NZ_JAMLJI010000004.1"/>
</dbReference>
<name>A0ABU1GWF7_9GAMM</name>
<sequence length="91" mass="10621">MATWKAAMTRRNQMWIQTRKTNSAGAAGSTLSHRRRRLSKSNLNTTWERLMRMAIKEEIISLEQRLDLHDLKRRGITDTKSRMPVATEARP</sequence>